<feature type="compositionally biased region" description="Polar residues" evidence="8">
    <location>
        <begin position="672"/>
        <end position="682"/>
    </location>
</feature>
<keyword evidence="6" id="KW-0788">Thiol protease</keyword>
<keyword evidence="7" id="KW-0175">Coiled coil</keyword>
<proteinExistence type="predicted"/>
<keyword evidence="11" id="KW-1185">Reference proteome</keyword>
<keyword evidence="5" id="KW-0378">Hydrolase</keyword>
<protein>
    <recommendedName>
        <fullName evidence="2">ubiquitinyl hydrolase 1</fullName>
        <ecNumber evidence="2">3.4.19.12</ecNumber>
    </recommendedName>
</protein>
<evidence type="ECO:0000256" key="8">
    <source>
        <dbReference type="SAM" id="MobiDB-lite"/>
    </source>
</evidence>
<dbReference type="Gene3D" id="3.90.70.10">
    <property type="entry name" value="Cysteine proteinases"/>
    <property type="match status" value="1"/>
</dbReference>
<dbReference type="InterPro" id="IPR038765">
    <property type="entry name" value="Papain-like_cys_pep_sf"/>
</dbReference>
<dbReference type="InterPro" id="IPR001394">
    <property type="entry name" value="Peptidase_C19_UCH"/>
</dbReference>
<keyword evidence="4" id="KW-0833">Ubl conjugation pathway</keyword>
<evidence type="ECO:0000256" key="5">
    <source>
        <dbReference type="ARBA" id="ARBA00022801"/>
    </source>
</evidence>
<evidence type="ECO:0000256" key="6">
    <source>
        <dbReference type="ARBA" id="ARBA00022807"/>
    </source>
</evidence>
<evidence type="ECO:0000256" key="3">
    <source>
        <dbReference type="ARBA" id="ARBA00022670"/>
    </source>
</evidence>
<evidence type="ECO:0000256" key="1">
    <source>
        <dbReference type="ARBA" id="ARBA00000707"/>
    </source>
</evidence>
<feature type="coiled-coil region" evidence="7">
    <location>
        <begin position="469"/>
        <end position="499"/>
    </location>
</feature>
<dbReference type="GO" id="GO:0016579">
    <property type="term" value="P:protein deubiquitination"/>
    <property type="evidence" value="ECO:0007669"/>
    <property type="project" value="InterPro"/>
</dbReference>
<dbReference type="EMBL" id="CAJNOC010000024">
    <property type="protein sequence ID" value="CAF0707344.1"/>
    <property type="molecule type" value="Genomic_DNA"/>
</dbReference>
<evidence type="ECO:0000313" key="11">
    <source>
        <dbReference type="Proteomes" id="UP000663879"/>
    </source>
</evidence>
<evidence type="ECO:0000259" key="9">
    <source>
        <dbReference type="PROSITE" id="PS50235"/>
    </source>
</evidence>
<evidence type="ECO:0000256" key="4">
    <source>
        <dbReference type="ARBA" id="ARBA00022786"/>
    </source>
</evidence>
<feature type="domain" description="USP" evidence="9">
    <location>
        <begin position="169"/>
        <end position="671"/>
    </location>
</feature>
<evidence type="ECO:0000256" key="2">
    <source>
        <dbReference type="ARBA" id="ARBA00012759"/>
    </source>
</evidence>
<sequence length="1121" mass="130717">MTLDTSTQASKSSPQQINVVKKSRNEVIRTIQEITKVDEATINQAIEACQDSEGRYSMDTVLNILMDEKFSNEQKNRDSKSENERYTRQYGQSPSSNEDSTKFVSPSSKRAFSNTNDRINSFGPINNIDEDDDDDYDQISNYTSTRLTSDQTKSKSLESEILREDNKPCGLRNVGNTCWFNSIIQSLFHLPGFRHIILSFKSDDIDLARLDDKQKNMLLFVAELRKLFALMLRSKRKIINPNPTLKCLKNCSKYDSELFNQEDVSEFMTILVNIIEESFEIWNNLKLDQQEEKKQAEEENLVSKLNENLNLIDDEQLKKANLKKSKNNPIVNLLDGEIIVMRKSLEDNKDSAITDIFREVNIQMLNSRNLHAGLELEWGETLIDKQIPIQTPLNSLVPQLDSDNKLSLETSVNLTHFQQESWVKTLPRVLFICLNRYKFSHTTLSSSKILEPFEFYEHIYLDRYLDINRKIVKQKRKELKVLKDELKNLEDKLNSIKEYKYNNDNSFALDEALKCVINFIKTDYSNDEVFENIKPVNNINNVNISNMHHKNDFDQIKMVENCLNNWLNRTQRKINELNECINKIKNKIDTAFDEESLKKYRYNIHSVCIHEGTSTSGHFWTYIWNPKQQKWFKYNDTEVSETTWDDVYANSIGGSSQTNSNQLNDLNHSKTSDSTPSKLSNENDLNKFKIKSNDRIPSAYFLIYTKADDSSLHEETNELSQDIQEFLKYDLASIQTKMNKLKYKKILEDSNEILKKTNDLVNQNKLFNEGNNQTCMEHAKAFHDSTLEALSASYDKITVSTNATGIYDHTAAEEALKFAVEYELKKYTQTKEKIEEKLPEVDLRINHILIYANANFISNEIKQIALLDLFRMQIFQDNDIRLKILQTLAQIKFNEYVLKSSTKATSTTTSAPTISIMKHYENFLNDYRDYRSIIAAFINAVNFMDSNRFEDATPFFCVACEYNERIISSLHLKMKGMHHEYLLANRRKCLKLWNLSTIRKFTFKNLRSIETNSFDQSGAQLQQLNQQELNSLIETMINKFLPCFFRLLNSTNEDKAMVEEIRQDWLNILDSNLPDLGIQLFHDYMGKLFEEPTTNHYHSLNVNKTNLMSRYQEVVEIVKRI</sequence>
<feature type="compositionally biased region" description="Basic and acidic residues" evidence="8">
    <location>
        <begin position="72"/>
        <end position="87"/>
    </location>
</feature>
<feature type="compositionally biased region" description="Polar residues" evidence="8">
    <location>
        <begin position="655"/>
        <end position="666"/>
    </location>
</feature>
<organism evidence="10 11">
    <name type="scientific">Brachionus calyciflorus</name>
    <dbReference type="NCBI Taxonomy" id="104777"/>
    <lineage>
        <taxon>Eukaryota</taxon>
        <taxon>Metazoa</taxon>
        <taxon>Spiralia</taxon>
        <taxon>Gnathifera</taxon>
        <taxon>Rotifera</taxon>
        <taxon>Eurotatoria</taxon>
        <taxon>Monogononta</taxon>
        <taxon>Pseudotrocha</taxon>
        <taxon>Ploima</taxon>
        <taxon>Brachionidae</taxon>
        <taxon>Brachionus</taxon>
    </lineage>
</organism>
<feature type="compositionally biased region" description="Acidic residues" evidence="8">
    <location>
        <begin position="128"/>
        <end position="137"/>
    </location>
</feature>
<dbReference type="PROSITE" id="PS00972">
    <property type="entry name" value="USP_1"/>
    <property type="match status" value="1"/>
</dbReference>
<feature type="compositionally biased region" description="Polar residues" evidence="8">
    <location>
        <begin position="89"/>
        <end position="119"/>
    </location>
</feature>
<feature type="coiled-coil region" evidence="7">
    <location>
        <begin position="567"/>
        <end position="594"/>
    </location>
</feature>
<feature type="region of interest" description="Disordered" evidence="8">
    <location>
        <begin position="72"/>
        <end position="154"/>
    </location>
</feature>
<dbReference type="InterPro" id="IPR044635">
    <property type="entry name" value="UBP14-like"/>
</dbReference>
<dbReference type="Proteomes" id="UP000663879">
    <property type="component" value="Unassembled WGS sequence"/>
</dbReference>
<comment type="catalytic activity">
    <reaction evidence="1">
        <text>Thiol-dependent hydrolysis of ester, thioester, amide, peptide and isopeptide bonds formed by the C-terminal Gly of ubiquitin (a 76-residue protein attached to proteins as an intracellular targeting signal).</text>
        <dbReference type="EC" id="3.4.19.12"/>
    </reaction>
</comment>
<dbReference type="EC" id="3.4.19.12" evidence="2"/>
<evidence type="ECO:0000313" key="10">
    <source>
        <dbReference type="EMBL" id="CAF0707344.1"/>
    </source>
</evidence>
<dbReference type="GO" id="GO:0070628">
    <property type="term" value="F:proteasome binding"/>
    <property type="evidence" value="ECO:0007669"/>
    <property type="project" value="TreeGrafter"/>
</dbReference>
<feature type="coiled-coil region" evidence="7">
    <location>
        <begin position="279"/>
        <end position="315"/>
    </location>
</feature>
<dbReference type="SUPFAM" id="SSF54001">
    <property type="entry name" value="Cysteine proteinases"/>
    <property type="match status" value="1"/>
</dbReference>
<feature type="compositionally biased region" description="Polar residues" evidence="8">
    <location>
        <begin position="138"/>
        <end position="151"/>
    </location>
</feature>
<dbReference type="Pfam" id="PF00443">
    <property type="entry name" value="UCH"/>
    <property type="match status" value="1"/>
</dbReference>
<dbReference type="InterPro" id="IPR028889">
    <property type="entry name" value="USP"/>
</dbReference>
<gene>
    <name evidence="10" type="ORF">OXX778_LOCUS486</name>
</gene>
<comment type="caution">
    <text evidence="10">The sequence shown here is derived from an EMBL/GenBank/DDBJ whole genome shotgun (WGS) entry which is preliminary data.</text>
</comment>
<dbReference type="AlphaFoldDB" id="A0A813M2V1"/>
<evidence type="ECO:0000256" key="7">
    <source>
        <dbReference type="SAM" id="Coils"/>
    </source>
</evidence>
<dbReference type="OrthoDB" id="2420415at2759"/>
<dbReference type="PROSITE" id="PS50235">
    <property type="entry name" value="USP_3"/>
    <property type="match status" value="1"/>
</dbReference>
<reference evidence="10" key="1">
    <citation type="submission" date="2021-02" db="EMBL/GenBank/DDBJ databases">
        <authorList>
            <person name="Nowell W R."/>
        </authorList>
    </citation>
    <scope>NUCLEOTIDE SEQUENCE</scope>
    <source>
        <strain evidence="10">Ploen Becks lab</strain>
    </source>
</reference>
<dbReference type="InterPro" id="IPR018200">
    <property type="entry name" value="USP_CS"/>
</dbReference>
<feature type="region of interest" description="Disordered" evidence="8">
    <location>
        <begin position="655"/>
        <end position="682"/>
    </location>
</feature>
<accession>A0A813M2V1</accession>
<dbReference type="GO" id="GO:0043161">
    <property type="term" value="P:proteasome-mediated ubiquitin-dependent protein catabolic process"/>
    <property type="evidence" value="ECO:0007669"/>
    <property type="project" value="InterPro"/>
</dbReference>
<dbReference type="PANTHER" id="PTHR43982:SF6">
    <property type="entry name" value="UBIQUITIN CARBOXYL-TERMINAL HYDROLASE 2-RELATED"/>
    <property type="match status" value="1"/>
</dbReference>
<dbReference type="GO" id="GO:0004843">
    <property type="term" value="F:cysteine-type deubiquitinase activity"/>
    <property type="evidence" value="ECO:0007669"/>
    <property type="project" value="UniProtKB-EC"/>
</dbReference>
<dbReference type="PANTHER" id="PTHR43982">
    <property type="entry name" value="UBIQUITIN CARBOXYL-TERMINAL HYDROLASE"/>
    <property type="match status" value="1"/>
</dbReference>
<keyword evidence="3" id="KW-0645">Protease</keyword>
<name>A0A813M2V1_9BILA</name>
<dbReference type="GO" id="GO:0061136">
    <property type="term" value="P:regulation of proteasomal protein catabolic process"/>
    <property type="evidence" value="ECO:0007669"/>
    <property type="project" value="TreeGrafter"/>
</dbReference>